<evidence type="ECO:0000313" key="1">
    <source>
        <dbReference type="EMBL" id="MBT0606828.1"/>
    </source>
</evidence>
<evidence type="ECO:0000313" key="2">
    <source>
        <dbReference type="Proteomes" id="UP001297092"/>
    </source>
</evidence>
<sequence length="257" mass="29644">MENTETYKILVDSNVVSPEYLPLLTAINDGIRSSYINENSEEMFAIDEGLVQRVSKSENGNDKLDFVINTVLLSLPNKGGIPHEIISVFESYRKEYNYYGLPSTFHDMNGKLISKVEYPYNLSSIFGVIDPENRNAVEAIYEANEKNISIWFNPRDKGSYINSYTATIPDYTEFLSEHHKRSEYLPDDYSDDFWKNYDAEVKRKIVQMIYLKDCDGLQKQFDIAEQNMNSQLARTGTGNSELMGFIDENMRKIGCYE</sequence>
<proteinExistence type="predicted"/>
<protein>
    <submittedName>
        <fullName evidence="1">Uncharacterized protein</fullName>
    </submittedName>
</protein>
<organism evidence="1 2">
    <name type="scientific">Aequorivita echinoideorum</name>
    <dbReference type="NCBI Taxonomy" id="1549647"/>
    <lineage>
        <taxon>Bacteria</taxon>
        <taxon>Pseudomonadati</taxon>
        <taxon>Bacteroidota</taxon>
        <taxon>Flavobacteriia</taxon>
        <taxon>Flavobacteriales</taxon>
        <taxon>Flavobacteriaceae</taxon>
        <taxon>Aequorivita</taxon>
    </lineage>
</organism>
<dbReference type="EMBL" id="JAHCTB010000001">
    <property type="protein sequence ID" value="MBT0606828.1"/>
    <property type="molecule type" value="Genomic_DNA"/>
</dbReference>
<gene>
    <name evidence="1" type="ORF">KIV10_01410</name>
</gene>
<accession>A0ABS5S1H1</accession>
<comment type="caution">
    <text evidence="1">The sequence shown here is derived from an EMBL/GenBank/DDBJ whole genome shotgun (WGS) entry which is preliminary data.</text>
</comment>
<name>A0ABS5S1H1_9FLAO</name>
<dbReference type="Proteomes" id="UP001297092">
    <property type="component" value="Unassembled WGS sequence"/>
</dbReference>
<keyword evidence="2" id="KW-1185">Reference proteome</keyword>
<reference evidence="1 2" key="1">
    <citation type="submission" date="2021-05" db="EMBL/GenBank/DDBJ databases">
        <title>Aequorivita echinoideorum JCM 30378 genome.</title>
        <authorList>
            <person name="Zhang H."/>
            <person name="Li C."/>
        </authorList>
    </citation>
    <scope>NUCLEOTIDE SEQUENCE [LARGE SCALE GENOMIC DNA]</scope>
    <source>
        <strain evidence="1 2">JCM30378</strain>
    </source>
</reference>